<organism evidence="1 2">
    <name type="scientific">Rhizophagus irregularis (strain DAOM 197198w)</name>
    <name type="common">Glomus intraradices</name>
    <dbReference type="NCBI Taxonomy" id="1432141"/>
    <lineage>
        <taxon>Eukaryota</taxon>
        <taxon>Fungi</taxon>
        <taxon>Fungi incertae sedis</taxon>
        <taxon>Mucoromycota</taxon>
        <taxon>Glomeromycotina</taxon>
        <taxon>Glomeromycetes</taxon>
        <taxon>Glomerales</taxon>
        <taxon>Glomeraceae</taxon>
        <taxon>Rhizophagus</taxon>
    </lineage>
</organism>
<dbReference type="OrthoDB" id="2459254at2759"/>
<sequence>MSKLNKDVLSLIFDLLQDDSRSLFSCLMVNKLWCETIIPILWRNPWRYASINYSNKSYLFTIISYYLSNDIKEFLMKKGIQLSTISSKSLSFDYLSFCRSININTLNIIISIGSSLAFNQFLLQQEFYILFMRKLPELKCLDMRSIEHQIFYFPEAKTRFKTLCELKCDTSIDSSYFYGLACICQYIQSIIIINVKTESNPGLVKLIEVQKNLKYFEWIDDFNDDDLADPYKDIFLELEKKGDILNHLVLFFQWIEGLDYHYKSMQNLLPKLHKIKTLIINDISFVDETLSKLLVYNDLETLNVSYITVYEASIIIENSGGRLKEVSLKPCRFLMCASNFSVDSLIFIRKIYENCPLIESLSLSFSLSKDHLTELENLLKVCQNLKSLLLIRTNMYEKGSEENLLKLLIKSAPNNLRELRFLIKFEFSLKVFEEFLKEWRGRPALSILTSDPIYENEDYKNLINNYKNEGIIKAFKVESIWNIENMNFKIQ</sequence>
<dbReference type="Proteomes" id="UP000022910">
    <property type="component" value="Unassembled WGS sequence"/>
</dbReference>
<dbReference type="AlphaFoldDB" id="A0A015LSU8"/>
<protein>
    <recommendedName>
        <fullName evidence="3">F-box domain-containing protein</fullName>
    </recommendedName>
</protein>
<accession>A0A015LSU8</accession>
<dbReference type="HOGENOM" id="CLU_028913_8_1_1"/>
<name>A0A015LSU8_RHIIW</name>
<evidence type="ECO:0000313" key="2">
    <source>
        <dbReference type="Proteomes" id="UP000022910"/>
    </source>
</evidence>
<gene>
    <name evidence="1" type="ORF">RirG_204190</name>
</gene>
<dbReference type="EMBL" id="JEMT01027249">
    <property type="protein sequence ID" value="EXX57753.1"/>
    <property type="molecule type" value="Genomic_DNA"/>
</dbReference>
<evidence type="ECO:0008006" key="3">
    <source>
        <dbReference type="Google" id="ProtNLM"/>
    </source>
</evidence>
<evidence type="ECO:0000313" key="1">
    <source>
        <dbReference type="EMBL" id="EXX57753.1"/>
    </source>
</evidence>
<proteinExistence type="predicted"/>
<dbReference type="SUPFAM" id="SSF52047">
    <property type="entry name" value="RNI-like"/>
    <property type="match status" value="1"/>
</dbReference>
<keyword evidence="2" id="KW-1185">Reference proteome</keyword>
<reference evidence="1 2" key="1">
    <citation type="submission" date="2014-02" db="EMBL/GenBank/DDBJ databases">
        <title>Single nucleus genome sequencing reveals high similarity among nuclei of an endomycorrhizal fungus.</title>
        <authorList>
            <person name="Lin K."/>
            <person name="Geurts R."/>
            <person name="Zhang Z."/>
            <person name="Limpens E."/>
            <person name="Saunders D.G."/>
            <person name="Mu D."/>
            <person name="Pang E."/>
            <person name="Cao H."/>
            <person name="Cha H."/>
            <person name="Lin T."/>
            <person name="Zhou Q."/>
            <person name="Shang Y."/>
            <person name="Li Y."/>
            <person name="Ivanov S."/>
            <person name="Sharma T."/>
            <person name="Velzen R.V."/>
            <person name="Ruijter N.D."/>
            <person name="Aanen D.K."/>
            <person name="Win J."/>
            <person name="Kamoun S."/>
            <person name="Bisseling T."/>
            <person name="Huang S."/>
        </authorList>
    </citation>
    <scope>NUCLEOTIDE SEQUENCE [LARGE SCALE GENOMIC DNA]</scope>
    <source>
        <strain evidence="2">DAOM197198w</strain>
    </source>
</reference>
<comment type="caution">
    <text evidence="1">The sequence shown here is derived from an EMBL/GenBank/DDBJ whole genome shotgun (WGS) entry which is preliminary data.</text>
</comment>